<dbReference type="InterPro" id="IPR027417">
    <property type="entry name" value="P-loop_NTPase"/>
</dbReference>
<feature type="region of interest" description="Disordered" evidence="7">
    <location>
        <begin position="1445"/>
        <end position="1475"/>
    </location>
</feature>
<feature type="domain" description="Kinesin motor" evidence="8">
    <location>
        <begin position="318"/>
        <end position="663"/>
    </location>
</feature>
<feature type="compositionally biased region" description="Polar residues" evidence="7">
    <location>
        <begin position="1626"/>
        <end position="1639"/>
    </location>
</feature>
<feature type="region of interest" description="Disordered" evidence="7">
    <location>
        <begin position="39"/>
        <end position="61"/>
    </location>
</feature>
<dbReference type="SUPFAM" id="SSF52540">
    <property type="entry name" value="P-loop containing nucleoside triphosphate hydrolases"/>
    <property type="match status" value="1"/>
</dbReference>
<dbReference type="Gene3D" id="3.40.850.10">
    <property type="entry name" value="Kinesin motor domain"/>
    <property type="match status" value="1"/>
</dbReference>
<dbReference type="PANTHER" id="PTHR21608">
    <property type="entry name" value="KINESIN-LIKE PROTEIN CG14535"/>
    <property type="match status" value="1"/>
</dbReference>
<dbReference type="GO" id="GO:0005524">
    <property type="term" value="F:ATP binding"/>
    <property type="evidence" value="ECO:0007669"/>
    <property type="project" value="UniProtKB-KW"/>
</dbReference>
<feature type="compositionally biased region" description="Low complexity" evidence="7">
    <location>
        <begin position="1464"/>
        <end position="1475"/>
    </location>
</feature>
<keyword evidence="4" id="KW-0206">Cytoskeleton</keyword>
<dbReference type="GO" id="GO:0008017">
    <property type="term" value="F:microtubule binding"/>
    <property type="evidence" value="ECO:0007669"/>
    <property type="project" value="InterPro"/>
</dbReference>
<dbReference type="InterPro" id="IPR057090">
    <property type="entry name" value="HTH_KIF26A_B_1st"/>
</dbReference>
<feature type="region of interest" description="Disordered" evidence="7">
    <location>
        <begin position="1255"/>
        <end position="1297"/>
    </location>
</feature>
<dbReference type="PRINTS" id="PR00380">
    <property type="entry name" value="KINESINHEAVY"/>
</dbReference>
<comment type="caution">
    <text evidence="9">The sequence shown here is derived from an EMBL/GenBank/DDBJ whole genome shotgun (WGS) entry which is preliminary data.</text>
</comment>
<feature type="compositionally biased region" description="Polar residues" evidence="7">
    <location>
        <begin position="172"/>
        <end position="189"/>
    </location>
</feature>
<name>A0A9D3N6F3_9TELE</name>
<evidence type="ECO:0000256" key="7">
    <source>
        <dbReference type="SAM" id="MobiDB-lite"/>
    </source>
</evidence>
<evidence type="ECO:0000313" key="9">
    <source>
        <dbReference type="EMBL" id="KAG7316794.1"/>
    </source>
</evidence>
<feature type="region of interest" description="Disordered" evidence="7">
    <location>
        <begin position="1617"/>
        <end position="1639"/>
    </location>
</feature>
<comment type="subcellular location">
    <subcellularLocation>
        <location evidence="1">Cytoplasm</location>
        <location evidence="1">Cytoskeleton</location>
    </subcellularLocation>
</comment>
<dbReference type="EMBL" id="JAHKSW010000025">
    <property type="protein sequence ID" value="KAG7316794.1"/>
    <property type="molecule type" value="Genomic_DNA"/>
</dbReference>
<feature type="region of interest" description="Disordered" evidence="7">
    <location>
        <begin position="861"/>
        <end position="890"/>
    </location>
</feature>
<evidence type="ECO:0000313" key="10">
    <source>
        <dbReference type="Proteomes" id="UP000824219"/>
    </source>
</evidence>
<feature type="coiled-coil region" evidence="6">
    <location>
        <begin position="1692"/>
        <end position="1719"/>
    </location>
</feature>
<dbReference type="InterPro" id="IPR027640">
    <property type="entry name" value="Kinesin-like_fam"/>
</dbReference>
<feature type="compositionally biased region" description="Polar residues" evidence="7">
    <location>
        <begin position="861"/>
        <end position="871"/>
    </location>
</feature>
<feature type="region of interest" description="Disordered" evidence="7">
    <location>
        <begin position="1144"/>
        <end position="1165"/>
    </location>
</feature>
<feature type="compositionally biased region" description="Low complexity" evidence="7">
    <location>
        <begin position="1516"/>
        <end position="1526"/>
    </location>
</feature>
<evidence type="ECO:0000256" key="2">
    <source>
        <dbReference type="ARBA" id="ARBA00022741"/>
    </source>
</evidence>
<feature type="region of interest" description="Disordered" evidence="7">
    <location>
        <begin position="168"/>
        <end position="190"/>
    </location>
</feature>
<gene>
    <name evidence="9" type="ORF">KOW79_020335</name>
</gene>
<dbReference type="SMART" id="SM00129">
    <property type="entry name" value="KISc"/>
    <property type="match status" value="1"/>
</dbReference>
<feature type="compositionally biased region" description="Polar residues" evidence="7">
    <location>
        <begin position="1255"/>
        <end position="1265"/>
    </location>
</feature>
<dbReference type="PROSITE" id="PS50067">
    <property type="entry name" value="KINESIN_MOTOR_2"/>
    <property type="match status" value="1"/>
</dbReference>
<protein>
    <recommendedName>
        <fullName evidence="8">Kinesin motor domain-containing protein</fullName>
    </recommendedName>
</protein>
<proteinExistence type="inferred from homology"/>
<evidence type="ECO:0000256" key="6">
    <source>
        <dbReference type="SAM" id="Coils"/>
    </source>
</evidence>
<sequence length="1821" mass="201266">MGSSEIARKQRYLAQMTSNKSLSQSQFSAVCVPRAERLSPEGAGASGAAGDSKSYTNKSERPVTPDVARLCEECFARVLYFKEEARRVLKDGHFSTSDPKLSILLHESLRVPSWIGLAGCCDVCFTHLSQLKREAIHMLLNQNRTIWPNSPPANGSPSYDALGSHTLPRAISSRSPSPNKRQKFSNPRTESWVREHSRFETLWSANNEMPPFADMVSQDAMKKKKDDESTVLCRFSGPLTFNTSKVAAMLPSGTSAAFSFIVRAVQKLHLTSRRRKQCSENERYSTNFCGLLQKDPPPVPSNLLQIHSKSREIPETAKVRVILRLNPGPTSDPSQSQSQSQALKVDLHKKQVTVLDPVAQNTQRSAAGAIFTPKTFTFDATFGSESPQAKVCEKSLCEVLQSVVAGADGCILSFGQTKAGTSYTMIGRDDGTPNLGIIPCAISWLFKLIKKKKDKTWANITVSVSAVEVCGETEVIRDLLSGFEAGDHTHKPNVYLQEDPVSGIQLYNNRVVSAPTEERAACLLDAALASRNTGIAGCRGTFHHPCHMFYTLHVCQKHIESSPTSGMHVEQSKLSLIDLGSCTRERTKINTEVCLLDLGNVIMAKLNGHKHVSNKGSKLAMLIQESLGNVNCHTTVVAHVSTSHEDLAETLCTLQIVSRIRRLQRIRKQACSSPGARSLGKEKKVNNSSKLRAFRYTGSLDHNVSLPHLLDDLGDYSESDKSCDTVFSMDPKGALRDKEARGNQEFVPIIPSLQRKKADFKSSFSIKHCDILHLSPNLKQMKKLPAQQYSSAPDLECFKCNTFAELQNRLGCIDESEMVGLHSCKIQPANAIIKSEPPSSKVVKMPADKPEIQQFPCKKQANNLEQGQPTQRDVFRKDTPSEYSGPDKMTQKILPCSPKFHKASRFKQCEQNTESESLTKTMDPAPSVTCPVEGLSSDKSTLTPKIRIPPVGKSSSSLAPAIGSSVSFPITRCEVIPQFSTENQGEKATITVTVQQPLDLNGHDELIYSVVKEVEVSGPVNTGKATNIANIAELDSLKNLPLGSQPVKIIGSVGKEQTADDSVSEVQALGTSAKTSSDLSEGKTTSTGQNHVVNSNTTNNLTQLDVRSKESQSRTVTAVAKTDTCSTSQYGASRFVEEACEMTDEKEDTKKKSNQNSGQLCRELKDKVSPANQRIIEEFQVKPAENVVSSYSNCDTSSLTKAWLDSDKQHIAKESLYPCTSWKNEPSNNPKATLEKCYVAEHSLTDWSKYSVSLPSVARSDNSPNKKARNHVQPTMTQTSSENQLKTTNPKSPIDESTKLFSAKLEQLTSRSRSSSKSNVQCVAVQPFEQSNTVFTQGCLRSMEGNCTPPRVNRYLEKENHQDFGSKGSLEEQYASAHAKSTACPGLLTVFEADLFTLSQGNHSLKRVPRFFPLYDVDESDNTQPSKHSQSNMSSLNKDFANPVVHTLSGTVPNSPKSNRRSINRSSSLSPDAFSRKQISWSSQSLSRKQSKASVSSKYPNKLLNGRVEVLRASEDSLSSSSQGSSDIDELEESKRKIQLLSHTLPSPYSRITAPRKPNHCSGHASDNTSVLSGELPPAMCKTALLDSETTYSSTSIHDSISDQSCFYSTLKSARSSKKRNNSGSHQRYPSQDTLSSLKRSMSGSKIRWVDRGPSDAYEIKVYEIDNVASLQRRGKAGNKSVVCFSAKLKFLEHRQQRIAEMRAKYNTLKRELEVAKQHLMVDPEKWTHEFDLWQTFEVDSLEHLEALELVTQRLECQVFRCKAHVMMSKPLHTGKHWTTVLELLGFTVSTLQHKYLNSEKGMVTCLDILKLWETLQQKRT</sequence>
<dbReference type="Proteomes" id="UP000824219">
    <property type="component" value="Linkage Group LG25"/>
</dbReference>
<feature type="region of interest" description="Disordered" evidence="7">
    <location>
        <begin position="1065"/>
        <end position="1090"/>
    </location>
</feature>
<reference evidence="9 10" key="1">
    <citation type="submission" date="2021-06" db="EMBL/GenBank/DDBJ databases">
        <title>Chromosome-level genome assembly of the red-tail catfish (Hemibagrus wyckioides).</title>
        <authorList>
            <person name="Shao F."/>
        </authorList>
    </citation>
    <scope>NUCLEOTIDE SEQUENCE [LARGE SCALE GENOMIC DNA]</scope>
    <source>
        <strain evidence="9">EC202008001</strain>
        <tissue evidence="9">Blood</tissue>
    </source>
</reference>
<dbReference type="OrthoDB" id="8862460at2759"/>
<keyword evidence="10" id="KW-1185">Reference proteome</keyword>
<dbReference type="PANTHER" id="PTHR21608:SF8">
    <property type="entry name" value="KINESIN-LIKE PROTEIN KIF26B"/>
    <property type="match status" value="1"/>
</dbReference>
<feature type="region of interest" description="Disordered" evidence="7">
    <location>
        <begin position="1548"/>
        <end position="1570"/>
    </location>
</feature>
<dbReference type="Pfam" id="PF00225">
    <property type="entry name" value="Kinesin"/>
    <property type="match status" value="1"/>
</dbReference>
<comment type="similarity">
    <text evidence="5">Belongs to the TRAFAC class myosin-kinesin ATPase superfamily. Kinesin family.</text>
</comment>
<accession>A0A9D3N6F3</accession>
<dbReference type="Pfam" id="PF23081">
    <property type="entry name" value="HTH_KIF26A_B_1st"/>
    <property type="match status" value="1"/>
</dbReference>
<keyword evidence="4" id="KW-0963">Cytoplasm</keyword>
<dbReference type="InterPro" id="IPR036961">
    <property type="entry name" value="Kinesin_motor_dom_sf"/>
</dbReference>
<evidence type="ECO:0000256" key="1">
    <source>
        <dbReference type="ARBA" id="ARBA00004245"/>
    </source>
</evidence>
<evidence type="ECO:0000256" key="5">
    <source>
        <dbReference type="PROSITE-ProRule" id="PRU00283"/>
    </source>
</evidence>
<dbReference type="GO" id="GO:0007018">
    <property type="term" value="P:microtubule-based movement"/>
    <property type="evidence" value="ECO:0007669"/>
    <property type="project" value="InterPro"/>
</dbReference>
<feature type="region of interest" description="Disordered" evidence="7">
    <location>
        <begin position="1514"/>
        <end position="1533"/>
    </location>
</feature>
<dbReference type="GO" id="GO:0003777">
    <property type="term" value="F:microtubule motor activity"/>
    <property type="evidence" value="ECO:0007669"/>
    <property type="project" value="InterPro"/>
</dbReference>
<evidence type="ECO:0000259" key="8">
    <source>
        <dbReference type="PROSITE" id="PS50067"/>
    </source>
</evidence>
<dbReference type="GO" id="GO:0005856">
    <property type="term" value="C:cytoskeleton"/>
    <property type="evidence" value="ECO:0007669"/>
    <property type="project" value="UniProtKB-SubCell"/>
</dbReference>
<feature type="compositionally biased region" description="Polar residues" evidence="7">
    <location>
        <begin position="1272"/>
        <end position="1291"/>
    </location>
</feature>
<keyword evidence="3" id="KW-0067">ATP-binding</keyword>
<organism evidence="9 10">
    <name type="scientific">Hemibagrus wyckioides</name>
    <dbReference type="NCBI Taxonomy" id="337641"/>
    <lineage>
        <taxon>Eukaryota</taxon>
        <taxon>Metazoa</taxon>
        <taxon>Chordata</taxon>
        <taxon>Craniata</taxon>
        <taxon>Vertebrata</taxon>
        <taxon>Euteleostomi</taxon>
        <taxon>Actinopterygii</taxon>
        <taxon>Neopterygii</taxon>
        <taxon>Teleostei</taxon>
        <taxon>Ostariophysi</taxon>
        <taxon>Siluriformes</taxon>
        <taxon>Bagridae</taxon>
        <taxon>Hemibagrus</taxon>
    </lineage>
</organism>
<keyword evidence="6" id="KW-0175">Coiled coil</keyword>
<comment type="caution">
    <text evidence="5">Lacks conserved residue(s) required for the propagation of feature annotation.</text>
</comment>
<evidence type="ECO:0000256" key="3">
    <source>
        <dbReference type="ARBA" id="ARBA00022840"/>
    </source>
</evidence>
<dbReference type="InterPro" id="IPR001752">
    <property type="entry name" value="Kinesin_motor_dom"/>
</dbReference>
<evidence type="ECO:0000256" key="4">
    <source>
        <dbReference type="ARBA" id="ARBA00023212"/>
    </source>
</evidence>
<feature type="region of interest" description="Disordered" evidence="7">
    <location>
        <begin position="915"/>
        <end position="936"/>
    </location>
</feature>
<dbReference type="GO" id="GO:0048731">
    <property type="term" value="P:system development"/>
    <property type="evidence" value="ECO:0007669"/>
    <property type="project" value="UniProtKB-ARBA"/>
</dbReference>
<keyword evidence="2" id="KW-0547">Nucleotide-binding</keyword>